<proteinExistence type="predicted"/>
<feature type="compositionally biased region" description="Polar residues" evidence="1">
    <location>
        <begin position="29"/>
        <end position="47"/>
    </location>
</feature>
<dbReference type="PANTHER" id="PTHR43649:SF32">
    <property type="entry name" value="SUGAR BINDING SECRETED PROTEIN"/>
    <property type="match status" value="1"/>
</dbReference>
<protein>
    <submittedName>
        <fullName evidence="3">Extracellular solute-binding protein</fullName>
    </submittedName>
</protein>
<dbReference type="InterPro" id="IPR006059">
    <property type="entry name" value="SBP"/>
</dbReference>
<evidence type="ECO:0000313" key="4">
    <source>
        <dbReference type="Proteomes" id="UP000095651"/>
    </source>
</evidence>
<evidence type="ECO:0000256" key="1">
    <source>
        <dbReference type="SAM" id="MobiDB-lite"/>
    </source>
</evidence>
<name>A0A174ES68_9FIRM</name>
<keyword evidence="2" id="KW-0732">Signal</keyword>
<accession>A0A174ES68</accession>
<evidence type="ECO:0000256" key="2">
    <source>
        <dbReference type="SAM" id="SignalP"/>
    </source>
</evidence>
<dbReference type="PANTHER" id="PTHR43649">
    <property type="entry name" value="ARABINOSE-BINDING PROTEIN-RELATED"/>
    <property type="match status" value="1"/>
</dbReference>
<gene>
    <name evidence="3" type="primary">lacE_4</name>
    <name evidence="3" type="ORF">ERS852407_02648</name>
</gene>
<sequence length="446" mass="49408">MKKMYLFAAAVALAASLTACGSKAPVDNAGTQAGEETTKQEASGTSSGDKKTVTFWAWDKEFNIAALEMAKEIYETDHPDVEINIVEVGQNDVVQKLNTGLGSGSLKGLPNAVPIEDYRIQSFLKSYPGAFMDLTSEINYDNFAAYKKGPMTLEGKSYGIPWDNGAAVLYYRKDMIEQAGYTEEDMQDLTWSKFIEMGKKIKEATGKKMISMDPSDIELMKLTMQSAGTWFTKEDGTTPDMENNAALRECLQIIKTITDDDLVRTYSGWAGLLEGVNKGEVAFQLKGCWFTPSIMKGEGQDGLWRVAKIPRLDSTPNATNASNLGGGSWYILNGVENSDIALDFLKTTFGENKELYNRLLDEKGIVGTYLPSQESEVYNKEIPFFGNQKIYQEIASITKEIPNVNYGTYTYAFQDIVMAEIQKILQGEDIDTAMKSMQVQAEAQAR</sequence>
<feature type="signal peptide" evidence="2">
    <location>
        <begin position="1"/>
        <end position="24"/>
    </location>
</feature>
<dbReference type="InterPro" id="IPR050490">
    <property type="entry name" value="Bact_solute-bd_prot1"/>
</dbReference>
<dbReference type="Gene3D" id="3.40.190.10">
    <property type="entry name" value="Periplasmic binding protein-like II"/>
    <property type="match status" value="1"/>
</dbReference>
<organism evidence="3 4">
    <name type="scientific">Hungatella hathewayi</name>
    <dbReference type="NCBI Taxonomy" id="154046"/>
    <lineage>
        <taxon>Bacteria</taxon>
        <taxon>Bacillati</taxon>
        <taxon>Bacillota</taxon>
        <taxon>Clostridia</taxon>
        <taxon>Lachnospirales</taxon>
        <taxon>Lachnospiraceae</taxon>
        <taxon>Hungatella</taxon>
    </lineage>
</organism>
<dbReference type="Pfam" id="PF13416">
    <property type="entry name" value="SBP_bac_8"/>
    <property type="match status" value="1"/>
</dbReference>
<dbReference type="Proteomes" id="UP000095651">
    <property type="component" value="Unassembled WGS sequence"/>
</dbReference>
<dbReference type="PROSITE" id="PS51257">
    <property type="entry name" value="PROKAR_LIPOPROTEIN"/>
    <property type="match status" value="1"/>
</dbReference>
<feature type="chain" id="PRO_5008021002" evidence="2">
    <location>
        <begin position="25"/>
        <end position="446"/>
    </location>
</feature>
<dbReference type="AlphaFoldDB" id="A0A174ES68"/>
<dbReference type="RefSeq" id="WP_055655744.1">
    <property type="nucleotide sequence ID" value="NZ_CABIXC010000006.1"/>
</dbReference>
<dbReference type="EMBL" id="CYZE01000006">
    <property type="protein sequence ID" value="CUO38820.1"/>
    <property type="molecule type" value="Genomic_DNA"/>
</dbReference>
<evidence type="ECO:0000313" key="3">
    <source>
        <dbReference type="EMBL" id="CUO38820.1"/>
    </source>
</evidence>
<reference evidence="3 4" key="1">
    <citation type="submission" date="2015-09" db="EMBL/GenBank/DDBJ databases">
        <authorList>
            <consortium name="Pathogen Informatics"/>
        </authorList>
    </citation>
    <scope>NUCLEOTIDE SEQUENCE [LARGE SCALE GENOMIC DNA]</scope>
    <source>
        <strain evidence="3 4">2789STDY5608850</strain>
    </source>
</reference>
<feature type="region of interest" description="Disordered" evidence="1">
    <location>
        <begin position="28"/>
        <end position="49"/>
    </location>
</feature>
<dbReference type="SUPFAM" id="SSF53850">
    <property type="entry name" value="Periplasmic binding protein-like II"/>
    <property type="match status" value="1"/>
</dbReference>